<dbReference type="GO" id="GO:0006310">
    <property type="term" value="P:DNA recombination"/>
    <property type="evidence" value="ECO:0007669"/>
    <property type="project" value="UniProtKB-KW"/>
</dbReference>
<dbReference type="InterPro" id="IPR024456">
    <property type="entry name" value="Integrase_catalytic_putative"/>
</dbReference>
<evidence type="ECO:0000313" key="5">
    <source>
        <dbReference type="EMBL" id="MTW10136.1"/>
    </source>
</evidence>
<protein>
    <recommendedName>
        <fullName evidence="4">Core-binding (CB) domain-containing protein</fullName>
    </recommendedName>
</protein>
<dbReference type="AlphaFoldDB" id="A0A6L6QEQ2"/>
<dbReference type="SUPFAM" id="SSF56349">
    <property type="entry name" value="DNA breaking-rejoining enzymes"/>
    <property type="match status" value="1"/>
</dbReference>
<sequence length="366" mass="40922">MANNSNWKAELSAIIQEHNDAHAEREKDISFNTRQARRQGLFRIFTLLRTMGFHTAPRNLSARHIETLMAYWTARPVTGPEAAAFSTRPDWPKIPYSAAYIQQQMSFLRVFAGWIKKDGLVRAAESYVDDPNLVRRSYCAIIDKGWERHGVDVMQKIAQVRAIDRHVAAQLQMMISFGLRRKEAVMFSPVEAEVPAHALPAGHPPGERYISFLRIKRGTKGGRLRFAAVRSDDQRGALDEAIQLAHGPRGHIGRPGLTLKQSLDLFSNVVRQVGLTKKELGVTPHGLRHQFAGDLYFDIAKVKAPVQDGEPLVDAASMKDAYRQVARQLGHNRPQISNAYLGSPVVMRSRAAQRPPAIDADVPDST</sequence>
<feature type="domain" description="Core-binding (CB)" evidence="4">
    <location>
        <begin position="9"/>
        <end position="116"/>
    </location>
</feature>
<proteinExistence type="predicted"/>
<dbReference type="GO" id="GO:0003677">
    <property type="term" value="F:DNA binding"/>
    <property type="evidence" value="ECO:0007669"/>
    <property type="project" value="UniProtKB-UniRule"/>
</dbReference>
<keyword evidence="1" id="KW-0229">DNA integration</keyword>
<dbReference type="Pfam" id="PF12835">
    <property type="entry name" value="Integrase_1"/>
    <property type="match status" value="1"/>
</dbReference>
<dbReference type="Gene3D" id="1.10.443.10">
    <property type="entry name" value="Intergrase catalytic core"/>
    <property type="match status" value="1"/>
</dbReference>
<dbReference type="InterPro" id="IPR011010">
    <property type="entry name" value="DNA_brk_join_enz"/>
</dbReference>
<dbReference type="GO" id="GO:0015074">
    <property type="term" value="P:DNA integration"/>
    <property type="evidence" value="ECO:0007669"/>
    <property type="project" value="UniProtKB-KW"/>
</dbReference>
<dbReference type="OrthoDB" id="5394387at2"/>
<comment type="caution">
    <text evidence="5">The sequence shown here is derived from an EMBL/GenBank/DDBJ whole genome shotgun (WGS) entry which is preliminary data.</text>
</comment>
<dbReference type="EMBL" id="WNKX01000003">
    <property type="protein sequence ID" value="MTW10136.1"/>
    <property type="molecule type" value="Genomic_DNA"/>
</dbReference>
<reference evidence="5 6" key="1">
    <citation type="submission" date="2019-11" db="EMBL/GenBank/DDBJ databases">
        <title>Type strains purchased from KCTC, JCM and DSMZ.</title>
        <authorList>
            <person name="Lu H."/>
        </authorList>
    </citation>
    <scope>NUCLEOTIDE SEQUENCE [LARGE SCALE GENOMIC DNA]</scope>
    <source>
        <strain evidence="5 6">JCM 31587</strain>
    </source>
</reference>
<dbReference type="InterPro" id="IPR013762">
    <property type="entry name" value="Integrase-like_cat_sf"/>
</dbReference>
<accession>A0A6L6QEQ2</accession>
<dbReference type="RefSeq" id="WP_155453071.1">
    <property type="nucleotide sequence ID" value="NZ_WNKX01000003.1"/>
</dbReference>
<evidence type="ECO:0000256" key="1">
    <source>
        <dbReference type="ARBA" id="ARBA00022908"/>
    </source>
</evidence>
<name>A0A6L6QEQ2_9BURK</name>
<dbReference type="PROSITE" id="PS51900">
    <property type="entry name" value="CB"/>
    <property type="match status" value="1"/>
</dbReference>
<dbReference type="Proteomes" id="UP000472320">
    <property type="component" value="Unassembled WGS sequence"/>
</dbReference>
<keyword evidence="2" id="KW-0233">DNA recombination</keyword>
<keyword evidence="6" id="KW-1185">Reference proteome</keyword>
<evidence type="ECO:0000256" key="3">
    <source>
        <dbReference type="PROSITE-ProRule" id="PRU01248"/>
    </source>
</evidence>
<dbReference type="InterPro" id="IPR044068">
    <property type="entry name" value="CB"/>
</dbReference>
<evidence type="ECO:0000256" key="2">
    <source>
        <dbReference type="ARBA" id="ARBA00023172"/>
    </source>
</evidence>
<keyword evidence="3" id="KW-0238">DNA-binding</keyword>
<organism evidence="5 6">
    <name type="scientific">Massilia eburnea</name>
    <dbReference type="NCBI Taxonomy" id="1776165"/>
    <lineage>
        <taxon>Bacteria</taxon>
        <taxon>Pseudomonadati</taxon>
        <taxon>Pseudomonadota</taxon>
        <taxon>Betaproteobacteria</taxon>
        <taxon>Burkholderiales</taxon>
        <taxon>Oxalobacteraceae</taxon>
        <taxon>Telluria group</taxon>
        <taxon>Massilia</taxon>
    </lineage>
</organism>
<gene>
    <name evidence="5" type="ORF">GM658_05930</name>
</gene>
<evidence type="ECO:0000313" key="6">
    <source>
        <dbReference type="Proteomes" id="UP000472320"/>
    </source>
</evidence>
<evidence type="ECO:0000259" key="4">
    <source>
        <dbReference type="PROSITE" id="PS51900"/>
    </source>
</evidence>